<dbReference type="GO" id="GO:0004674">
    <property type="term" value="F:protein serine/threonine kinase activity"/>
    <property type="evidence" value="ECO:0007669"/>
    <property type="project" value="TreeGrafter"/>
</dbReference>
<gene>
    <name evidence="12" type="ORF">A2Y62_07490</name>
</gene>
<dbReference type="Pfam" id="PF08308">
    <property type="entry name" value="PEGA"/>
    <property type="match status" value="2"/>
</dbReference>
<keyword evidence="4" id="KW-0547">Nucleotide-binding</keyword>
<evidence type="ECO:0000256" key="5">
    <source>
        <dbReference type="ARBA" id="ARBA00022777"/>
    </source>
</evidence>
<dbReference type="GO" id="GO:0005524">
    <property type="term" value="F:ATP binding"/>
    <property type="evidence" value="ECO:0007669"/>
    <property type="project" value="UniProtKB-KW"/>
</dbReference>
<evidence type="ECO:0000256" key="9">
    <source>
        <dbReference type="SAM" id="Phobius"/>
    </source>
</evidence>
<dbReference type="AlphaFoldDB" id="A0A1F5VIS4"/>
<feature type="domain" description="TonB C-terminal" evidence="11">
    <location>
        <begin position="596"/>
        <end position="683"/>
    </location>
</feature>
<dbReference type="PANTHER" id="PTHR43289:SF6">
    <property type="entry name" value="SERINE_THREONINE-PROTEIN KINASE NEKL-3"/>
    <property type="match status" value="1"/>
</dbReference>
<dbReference type="Gene3D" id="3.30.1150.10">
    <property type="match status" value="1"/>
</dbReference>
<keyword evidence="6" id="KW-0067">ATP-binding</keyword>
<dbReference type="InterPro" id="IPR000719">
    <property type="entry name" value="Prot_kinase_dom"/>
</dbReference>
<dbReference type="PROSITE" id="PS50011">
    <property type="entry name" value="PROTEIN_KINASE_DOM"/>
    <property type="match status" value="1"/>
</dbReference>
<keyword evidence="3 9" id="KW-0812">Transmembrane</keyword>
<dbReference type="GO" id="GO:0055085">
    <property type="term" value="P:transmembrane transport"/>
    <property type="evidence" value="ECO:0007669"/>
    <property type="project" value="InterPro"/>
</dbReference>
<dbReference type="Proteomes" id="UP000178943">
    <property type="component" value="Unassembled WGS sequence"/>
</dbReference>
<evidence type="ECO:0000256" key="6">
    <source>
        <dbReference type="ARBA" id="ARBA00022840"/>
    </source>
</evidence>
<feature type="transmembrane region" description="Helical" evidence="9">
    <location>
        <begin position="384"/>
        <end position="405"/>
    </location>
</feature>
<dbReference type="NCBIfam" id="TIGR01352">
    <property type="entry name" value="tonB_Cterm"/>
    <property type="match status" value="1"/>
</dbReference>
<proteinExistence type="predicted"/>
<sequence length="683" mass="76458">MKDIPDKIGRYEITEILGQGSVGIVYKAYDPFIKRPVALKILKKDFIFDEDTEEFSKRFYKEAQIAGTLNHPNIAIIYDAGECGDISFICMEYINGIPLNQWLEQTKQSFIIGNFLSIILQVSQALDYAHAQGVIHRDIKPANILITQELQAKILDFGIALFANIRTTKEGKVIGTPYYMAPEQILGKKIDHRVDIFSLAVIVYEAITGKIPFTADTITGIITRIAYDEPDIPSNLNELGFIPDSWEKVFTKALAKEPAKRYPTASLFAKDLELIFPKMQYASLEVSHDVPSFLEKTAIMQEDEIEEKIIGEEDINLEETFIEEDAKSTLITTPLFTEEEKEEVPEPDLPPEDEIIELEETDTVIVEEPVESIEPPKPRKKKSWLIIPIAVIVLIGTLAVVLFFLRSTAKLPLSKLLKETQKTTKTKQNLAEQENQFTITVLSVPEGAEVYQNDTQMGTTPFVLDSNLESPTNILILKTEGYDDYTIELIPLAVSYSITFAMPLKTVKEVQYAALKIFSEPSESKVFLRGKLAGSTPLTINNLSPGKYTIVIEKEGYKSWEGTATVRISAKNTLNAALEKIVVKPPPVEKKPEKPKVPDKIENPVPLKKIYPKKPSRAAGKGDVTLKLTVSEKGQVENVEIVYAPDPILAEASIRAAKQWKFKPGTINGKAAKGEYTVVFRFQ</sequence>
<dbReference type="STRING" id="1817863.A2Y62_07490"/>
<evidence type="ECO:0000256" key="3">
    <source>
        <dbReference type="ARBA" id="ARBA00022692"/>
    </source>
</evidence>
<evidence type="ECO:0000256" key="8">
    <source>
        <dbReference type="ARBA" id="ARBA00023136"/>
    </source>
</evidence>
<protein>
    <submittedName>
        <fullName evidence="12">Uncharacterized protein</fullName>
    </submittedName>
</protein>
<dbReference type="Gene3D" id="1.10.510.10">
    <property type="entry name" value="Transferase(Phosphotransferase) domain 1"/>
    <property type="match status" value="1"/>
</dbReference>
<dbReference type="Pfam" id="PF00069">
    <property type="entry name" value="Pkinase"/>
    <property type="match status" value="1"/>
</dbReference>
<dbReference type="PANTHER" id="PTHR43289">
    <property type="entry name" value="MITOGEN-ACTIVATED PROTEIN KINASE KINASE KINASE 20-RELATED"/>
    <property type="match status" value="1"/>
</dbReference>
<keyword evidence="8 9" id="KW-0472">Membrane</keyword>
<accession>A0A1F5VIS4</accession>
<evidence type="ECO:0000259" key="11">
    <source>
        <dbReference type="PROSITE" id="PS52015"/>
    </source>
</evidence>
<dbReference type="SMART" id="SM00220">
    <property type="entry name" value="S_TKc"/>
    <property type="match status" value="1"/>
</dbReference>
<dbReference type="InterPro" id="IPR011009">
    <property type="entry name" value="Kinase-like_dom_sf"/>
</dbReference>
<organism evidence="12 13">
    <name type="scientific">Candidatus Fischerbacteria bacterium RBG_13_37_8</name>
    <dbReference type="NCBI Taxonomy" id="1817863"/>
    <lineage>
        <taxon>Bacteria</taxon>
        <taxon>Candidatus Fischeribacteriota</taxon>
    </lineage>
</organism>
<dbReference type="SUPFAM" id="SSF74653">
    <property type="entry name" value="TolA/TonB C-terminal domain"/>
    <property type="match status" value="1"/>
</dbReference>
<comment type="subcellular location">
    <subcellularLocation>
        <location evidence="1">Membrane</location>
        <topology evidence="1">Single-pass membrane protein</topology>
    </subcellularLocation>
</comment>
<evidence type="ECO:0000256" key="1">
    <source>
        <dbReference type="ARBA" id="ARBA00004167"/>
    </source>
</evidence>
<evidence type="ECO:0000256" key="2">
    <source>
        <dbReference type="ARBA" id="ARBA00022679"/>
    </source>
</evidence>
<keyword evidence="2" id="KW-0808">Transferase</keyword>
<keyword evidence="7 9" id="KW-1133">Transmembrane helix</keyword>
<dbReference type="InterPro" id="IPR006260">
    <property type="entry name" value="TonB/TolA_C"/>
</dbReference>
<evidence type="ECO:0000256" key="7">
    <source>
        <dbReference type="ARBA" id="ARBA00022989"/>
    </source>
</evidence>
<dbReference type="InterPro" id="IPR013229">
    <property type="entry name" value="PEGA"/>
</dbReference>
<dbReference type="EMBL" id="MFGW01000168">
    <property type="protein sequence ID" value="OGF63128.1"/>
    <property type="molecule type" value="Genomic_DNA"/>
</dbReference>
<dbReference type="Pfam" id="PF03544">
    <property type="entry name" value="TonB_C"/>
    <property type="match status" value="1"/>
</dbReference>
<dbReference type="CDD" id="cd14014">
    <property type="entry name" value="STKc_PknB_like"/>
    <property type="match status" value="1"/>
</dbReference>
<reference evidence="12 13" key="1">
    <citation type="journal article" date="2016" name="Nat. Commun.">
        <title>Thousands of microbial genomes shed light on interconnected biogeochemical processes in an aquifer system.</title>
        <authorList>
            <person name="Anantharaman K."/>
            <person name="Brown C.T."/>
            <person name="Hug L.A."/>
            <person name="Sharon I."/>
            <person name="Castelle C.J."/>
            <person name="Probst A.J."/>
            <person name="Thomas B.C."/>
            <person name="Singh A."/>
            <person name="Wilkins M.J."/>
            <person name="Karaoz U."/>
            <person name="Brodie E.L."/>
            <person name="Williams K.H."/>
            <person name="Hubbard S.S."/>
            <person name="Banfield J.F."/>
        </authorList>
    </citation>
    <scope>NUCLEOTIDE SEQUENCE [LARGE SCALE GENOMIC DNA]</scope>
</reference>
<dbReference type="InterPro" id="IPR008271">
    <property type="entry name" value="Ser/Thr_kinase_AS"/>
</dbReference>
<dbReference type="InterPro" id="IPR037682">
    <property type="entry name" value="TonB_C"/>
</dbReference>
<evidence type="ECO:0000313" key="12">
    <source>
        <dbReference type="EMBL" id="OGF63128.1"/>
    </source>
</evidence>
<evidence type="ECO:0000256" key="4">
    <source>
        <dbReference type="ARBA" id="ARBA00022741"/>
    </source>
</evidence>
<dbReference type="Gene3D" id="3.30.200.20">
    <property type="entry name" value="Phosphorylase Kinase, domain 1"/>
    <property type="match status" value="1"/>
</dbReference>
<feature type="domain" description="Protein kinase" evidence="10">
    <location>
        <begin position="11"/>
        <end position="276"/>
    </location>
</feature>
<evidence type="ECO:0000259" key="10">
    <source>
        <dbReference type="PROSITE" id="PS50011"/>
    </source>
</evidence>
<dbReference type="PROSITE" id="PS52015">
    <property type="entry name" value="TONB_CTD"/>
    <property type="match status" value="1"/>
</dbReference>
<comment type="caution">
    <text evidence="12">The sequence shown here is derived from an EMBL/GenBank/DDBJ whole genome shotgun (WGS) entry which is preliminary data.</text>
</comment>
<dbReference type="PROSITE" id="PS00108">
    <property type="entry name" value="PROTEIN_KINASE_ST"/>
    <property type="match status" value="1"/>
</dbReference>
<keyword evidence="5" id="KW-0418">Kinase</keyword>
<name>A0A1F5VIS4_9BACT</name>
<dbReference type="SUPFAM" id="SSF56112">
    <property type="entry name" value="Protein kinase-like (PK-like)"/>
    <property type="match status" value="1"/>
</dbReference>
<evidence type="ECO:0000313" key="13">
    <source>
        <dbReference type="Proteomes" id="UP000178943"/>
    </source>
</evidence>
<dbReference type="GO" id="GO:0016020">
    <property type="term" value="C:membrane"/>
    <property type="evidence" value="ECO:0007669"/>
    <property type="project" value="UniProtKB-SubCell"/>
</dbReference>